<dbReference type="OrthoDB" id="7985403at2"/>
<evidence type="ECO:0000259" key="1">
    <source>
        <dbReference type="Pfam" id="PF13472"/>
    </source>
</evidence>
<dbReference type="PROSITE" id="PS51257">
    <property type="entry name" value="PROKAR_LIPOPROTEIN"/>
    <property type="match status" value="1"/>
</dbReference>
<dbReference type="PANTHER" id="PTHR30383:SF29">
    <property type="entry name" value="SGNH HYDROLASE-TYPE ESTERASE DOMAIN-CONTAINING PROTEIN"/>
    <property type="match status" value="1"/>
</dbReference>
<dbReference type="EMBL" id="NRHC01000038">
    <property type="protein sequence ID" value="RIY33136.1"/>
    <property type="molecule type" value="Genomic_DNA"/>
</dbReference>
<proteinExistence type="predicted"/>
<sequence>MLNKFFKIYLTSITVFLFSCTNDTSVTQPKDYISNDSYIVDYSNNDLRTIQLKNKIKQAKKEGLTIVQLGDSHTAADVMTMYLRNRLRTYLGTGSIGYIAPMKVPGQYNSLIGYKSTNVSLINARNHKEYNYTIGGLVASFNSRGSIEYKAINGNTIPFSELKITTRCTALKDCIMIVSSDAGTETLSIRGNQWATYSVFIEGNFRISANANLELSGMYINNTNKGVTVSELGSNGATIYYLDTWGSDWTKQLAALKPDLVILAFGTNESYNQNFDSKQYIKDYSQLISSIKANTQAQVMLLSNPDTLNIAINKNLANTRCNNLQHAGVDTVYYDLVRIARSNQVLFWDWRQAMGGSCSAIKQQNAQILRNDGVHFSANGYRLFGYQLAHDIIKLGDK</sequence>
<organism evidence="3 4">
    <name type="scientific">Psittacicella hinzii</name>
    <dbReference type="NCBI Taxonomy" id="2028575"/>
    <lineage>
        <taxon>Bacteria</taxon>
        <taxon>Pseudomonadati</taxon>
        <taxon>Pseudomonadota</taxon>
        <taxon>Gammaproteobacteria</taxon>
        <taxon>Pasteurellales</taxon>
        <taxon>Psittacicellaceae</taxon>
        <taxon>Psittacicella</taxon>
    </lineage>
</organism>
<comment type="caution">
    <text evidence="3">The sequence shown here is derived from an EMBL/GenBank/DDBJ whole genome shotgun (WGS) entry which is preliminary data.</text>
</comment>
<dbReference type="PANTHER" id="PTHR30383">
    <property type="entry name" value="THIOESTERASE 1/PROTEASE 1/LYSOPHOSPHOLIPASE L1"/>
    <property type="match status" value="1"/>
</dbReference>
<feature type="domain" description="SGNH hydrolase-type esterase" evidence="1">
    <location>
        <begin position="226"/>
        <end position="383"/>
    </location>
</feature>
<dbReference type="SUPFAM" id="SSF52266">
    <property type="entry name" value="SGNH hydrolase"/>
    <property type="match status" value="1"/>
</dbReference>
<dbReference type="Pfam" id="PF13472">
    <property type="entry name" value="Lipase_GDSL_2"/>
    <property type="match status" value="1"/>
</dbReference>
<protein>
    <submittedName>
        <fullName evidence="3">Uncharacterized protein</fullName>
    </submittedName>
</protein>
<name>A0A3A1Y752_9GAMM</name>
<accession>A0A3A1Y752</accession>
<evidence type="ECO:0000313" key="3">
    <source>
        <dbReference type="EMBL" id="RIY33136.1"/>
    </source>
</evidence>
<dbReference type="Gene3D" id="3.40.50.1110">
    <property type="entry name" value="SGNH hydrolase"/>
    <property type="match status" value="1"/>
</dbReference>
<evidence type="ECO:0000313" key="4">
    <source>
        <dbReference type="Proteomes" id="UP000265691"/>
    </source>
</evidence>
<feature type="domain" description="Peptidoglycan O-acetylesterase N-terminal" evidence="2">
    <location>
        <begin position="94"/>
        <end position="198"/>
    </location>
</feature>
<dbReference type="InterPro" id="IPR055041">
    <property type="entry name" value="Ape1_N"/>
</dbReference>
<dbReference type="InterPro" id="IPR051532">
    <property type="entry name" value="Ester_Hydrolysis_Enzymes"/>
</dbReference>
<keyword evidence="4" id="KW-1185">Reference proteome</keyword>
<dbReference type="Pfam" id="PF22753">
    <property type="entry name" value="Ape1_N"/>
    <property type="match status" value="1"/>
</dbReference>
<dbReference type="RefSeq" id="WP_119524912.1">
    <property type="nucleotide sequence ID" value="NZ_NRHC01000038.1"/>
</dbReference>
<evidence type="ECO:0000259" key="2">
    <source>
        <dbReference type="Pfam" id="PF22753"/>
    </source>
</evidence>
<dbReference type="Gene3D" id="2.60.120.1360">
    <property type="match status" value="1"/>
</dbReference>
<dbReference type="GO" id="GO:0016788">
    <property type="term" value="F:hydrolase activity, acting on ester bonds"/>
    <property type="evidence" value="ECO:0007669"/>
    <property type="project" value="UniProtKB-ARBA"/>
</dbReference>
<dbReference type="InterPro" id="IPR013830">
    <property type="entry name" value="SGNH_hydro"/>
</dbReference>
<dbReference type="AlphaFoldDB" id="A0A3A1Y752"/>
<reference evidence="3 4" key="1">
    <citation type="submission" date="2017-08" db="EMBL/GenBank/DDBJ databases">
        <title>Reclassification of Bisgaard taxon 37 and 44.</title>
        <authorList>
            <person name="Christensen H."/>
        </authorList>
    </citation>
    <scope>NUCLEOTIDE SEQUENCE [LARGE SCALE GENOMIC DNA]</scope>
    <source>
        <strain evidence="3 4">B96_3</strain>
    </source>
</reference>
<gene>
    <name evidence="3" type="ORF">CKF54_03570</name>
</gene>
<dbReference type="Proteomes" id="UP000265691">
    <property type="component" value="Unassembled WGS sequence"/>
</dbReference>
<dbReference type="InterPro" id="IPR036514">
    <property type="entry name" value="SGNH_hydro_sf"/>
</dbReference>